<dbReference type="RefSeq" id="WP_377942709.1">
    <property type="nucleotide sequence ID" value="NZ_JBHUCX010000021.1"/>
</dbReference>
<comment type="caution">
    <text evidence="1">The sequence shown here is derived from an EMBL/GenBank/DDBJ whole genome shotgun (WGS) entry which is preliminary data.</text>
</comment>
<accession>A0ABW4JHC3</accession>
<gene>
    <name evidence="1" type="ORF">ACFSB2_08740</name>
</gene>
<evidence type="ECO:0000313" key="1">
    <source>
        <dbReference type="EMBL" id="MFD1674783.1"/>
    </source>
</evidence>
<organism evidence="1 2">
    <name type="scientific">Alicyclobacillus fodiniaquatilis</name>
    <dbReference type="NCBI Taxonomy" id="1661150"/>
    <lineage>
        <taxon>Bacteria</taxon>
        <taxon>Bacillati</taxon>
        <taxon>Bacillota</taxon>
        <taxon>Bacilli</taxon>
        <taxon>Bacillales</taxon>
        <taxon>Alicyclobacillaceae</taxon>
        <taxon>Alicyclobacillus</taxon>
    </lineage>
</organism>
<protein>
    <submittedName>
        <fullName evidence="1">PD-(D/E)XK nuclease family transposase</fullName>
    </submittedName>
</protein>
<proteinExistence type="predicted"/>
<name>A0ABW4JHC3_9BACL</name>
<dbReference type="Pfam" id="PF12784">
    <property type="entry name" value="PDDEXK_2"/>
    <property type="match status" value="1"/>
</dbReference>
<dbReference type="EMBL" id="JBHUCX010000021">
    <property type="protein sequence ID" value="MFD1674783.1"/>
    <property type="molecule type" value="Genomic_DNA"/>
</dbReference>
<evidence type="ECO:0000313" key="2">
    <source>
        <dbReference type="Proteomes" id="UP001597079"/>
    </source>
</evidence>
<keyword evidence="2" id="KW-1185">Reference proteome</keyword>
<dbReference type="Proteomes" id="UP001597079">
    <property type="component" value="Unassembled WGS sequence"/>
</dbReference>
<reference evidence="2" key="1">
    <citation type="journal article" date="2019" name="Int. J. Syst. Evol. Microbiol.">
        <title>The Global Catalogue of Microorganisms (GCM) 10K type strain sequencing project: providing services to taxonomists for standard genome sequencing and annotation.</title>
        <authorList>
            <consortium name="The Broad Institute Genomics Platform"/>
            <consortium name="The Broad Institute Genome Sequencing Center for Infectious Disease"/>
            <person name="Wu L."/>
            <person name="Ma J."/>
        </authorList>
    </citation>
    <scope>NUCLEOTIDE SEQUENCE [LARGE SCALE GENOMIC DNA]</scope>
    <source>
        <strain evidence="2">CGMCC 1.12286</strain>
    </source>
</reference>
<sequence length="49" mass="5779">MQIHNPALGPRYVEDKKSIIDIHARTVDGTRINIEIQLDNRYDMEKRTL</sequence>